<keyword evidence="2" id="KW-0964">Secreted</keyword>
<organism evidence="14 15">
    <name type="scientific">Branchiostoma lanceolatum</name>
    <name type="common">Common lancelet</name>
    <name type="synonym">Amphioxus lanceolatum</name>
    <dbReference type="NCBI Taxonomy" id="7740"/>
    <lineage>
        <taxon>Eukaryota</taxon>
        <taxon>Metazoa</taxon>
        <taxon>Chordata</taxon>
        <taxon>Cephalochordata</taxon>
        <taxon>Leptocardii</taxon>
        <taxon>Amphioxiformes</taxon>
        <taxon>Branchiostomatidae</taxon>
        <taxon>Branchiostoma</taxon>
    </lineage>
</organism>
<feature type="signal peptide" evidence="12">
    <location>
        <begin position="1"/>
        <end position="27"/>
    </location>
</feature>
<evidence type="ECO:0000313" key="14">
    <source>
        <dbReference type="EMBL" id="CAH1248855.1"/>
    </source>
</evidence>
<evidence type="ECO:0000256" key="11">
    <source>
        <dbReference type="PROSITE-ProRule" id="PRU00302"/>
    </source>
</evidence>
<keyword evidence="6" id="KW-0677">Repeat</keyword>
<dbReference type="SUPFAM" id="SSF57535">
    <property type="entry name" value="Complement control module/SCR domain"/>
    <property type="match status" value="1"/>
</dbReference>
<keyword evidence="3" id="KW-0245">EGF-like domain</keyword>
<evidence type="ECO:0000259" key="13">
    <source>
        <dbReference type="PROSITE" id="PS50923"/>
    </source>
</evidence>
<evidence type="ECO:0000256" key="7">
    <source>
        <dbReference type="ARBA" id="ARBA00022837"/>
    </source>
</evidence>
<dbReference type="PANTHER" id="PTHR45656">
    <property type="entry name" value="PROTEIN CBR-CLEC-78"/>
    <property type="match status" value="1"/>
</dbReference>
<keyword evidence="8" id="KW-0130">Cell adhesion</keyword>
<dbReference type="GO" id="GO:0007155">
    <property type="term" value="P:cell adhesion"/>
    <property type="evidence" value="ECO:0007669"/>
    <property type="project" value="UniProtKB-KW"/>
</dbReference>
<name>A0A8J9Z842_BRALA</name>
<evidence type="ECO:0000256" key="6">
    <source>
        <dbReference type="ARBA" id="ARBA00022737"/>
    </source>
</evidence>
<keyword evidence="9 11" id="KW-1015">Disulfide bond</keyword>
<evidence type="ECO:0000256" key="12">
    <source>
        <dbReference type="SAM" id="SignalP"/>
    </source>
</evidence>
<dbReference type="SMART" id="SM00032">
    <property type="entry name" value="CCP"/>
    <property type="match status" value="1"/>
</dbReference>
<keyword evidence="15" id="KW-1185">Reference proteome</keyword>
<dbReference type="AlphaFoldDB" id="A0A8J9Z842"/>
<evidence type="ECO:0000256" key="2">
    <source>
        <dbReference type="ARBA" id="ARBA00022525"/>
    </source>
</evidence>
<dbReference type="Pfam" id="PF00084">
    <property type="entry name" value="Sushi"/>
    <property type="match status" value="1"/>
</dbReference>
<keyword evidence="5 12" id="KW-0732">Signal</keyword>
<comment type="caution">
    <text evidence="11">Lacks conserved residue(s) required for the propagation of feature annotation.</text>
</comment>
<evidence type="ECO:0000256" key="10">
    <source>
        <dbReference type="ARBA" id="ARBA00023180"/>
    </source>
</evidence>
<keyword evidence="4 11" id="KW-0768">Sushi</keyword>
<dbReference type="FunFam" id="2.10.70.10:FF:000064">
    <property type="entry name" value="Fibulin 7"/>
    <property type="match status" value="1"/>
</dbReference>
<sequence length="110" mass="12018">MWLDSQCWKGRIAVCLLVFLSIRCSIALSGGCNDGYYSPRCDRVQCPTIPAPENGAVTGGTFYQNEVQFTCNHGYQLIGDSIRTCQADGTWTGADPTCIGNYNDISYSSE</sequence>
<keyword evidence="7" id="KW-0106">Calcium</keyword>
<dbReference type="InterPro" id="IPR051277">
    <property type="entry name" value="SEZ6_CSMD_C4BPB_Regulators"/>
</dbReference>
<dbReference type="GO" id="GO:0005576">
    <property type="term" value="C:extracellular region"/>
    <property type="evidence" value="ECO:0007669"/>
    <property type="project" value="UniProtKB-SubCell"/>
</dbReference>
<evidence type="ECO:0000313" key="15">
    <source>
        <dbReference type="Proteomes" id="UP000838412"/>
    </source>
</evidence>
<gene>
    <name evidence="14" type="primary">CSMD1</name>
    <name evidence="14" type="ORF">BLAG_LOCUS10151</name>
</gene>
<evidence type="ECO:0000256" key="1">
    <source>
        <dbReference type="ARBA" id="ARBA00004613"/>
    </source>
</evidence>
<dbReference type="InterPro" id="IPR035976">
    <property type="entry name" value="Sushi/SCR/CCP_sf"/>
</dbReference>
<proteinExistence type="predicted"/>
<reference evidence="14" key="1">
    <citation type="submission" date="2022-01" db="EMBL/GenBank/DDBJ databases">
        <authorList>
            <person name="Braso-Vives M."/>
        </authorList>
    </citation>
    <scope>NUCLEOTIDE SEQUENCE</scope>
</reference>
<accession>A0A8J9Z842</accession>
<protein>
    <submittedName>
        <fullName evidence="14">CSMD1 protein</fullName>
    </submittedName>
</protein>
<evidence type="ECO:0000256" key="9">
    <source>
        <dbReference type="ARBA" id="ARBA00023157"/>
    </source>
</evidence>
<evidence type="ECO:0000256" key="8">
    <source>
        <dbReference type="ARBA" id="ARBA00022889"/>
    </source>
</evidence>
<dbReference type="EMBL" id="OV696702">
    <property type="protein sequence ID" value="CAH1248855.1"/>
    <property type="molecule type" value="Genomic_DNA"/>
</dbReference>
<dbReference type="OrthoDB" id="6059832at2759"/>
<dbReference type="Proteomes" id="UP000838412">
    <property type="component" value="Chromosome 17"/>
</dbReference>
<evidence type="ECO:0000256" key="3">
    <source>
        <dbReference type="ARBA" id="ARBA00022536"/>
    </source>
</evidence>
<feature type="chain" id="PRO_5035469772" evidence="12">
    <location>
        <begin position="28"/>
        <end position="110"/>
    </location>
</feature>
<feature type="disulfide bond" evidence="11">
    <location>
        <begin position="71"/>
        <end position="98"/>
    </location>
</feature>
<keyword evidence="10" id="KW-0325">Glycoprotein</keyword>
<evidence type="ECO:0000256" key="4">
    <source>
        <dbReference type="ARBA" id="ARBA00022659"/>
    </source>
</evidence>
<dbReference type="InterPro" id="IPR000436">
    <property type="entry name" value="Sushi_SCR_CCP_dom"/>
</dbReference>
<evidence type="ECO:0000256" key="5">
    <source>
        <dbReference type="ARBA" id="ARBA00022729"/>
    </source>
</evidence>
<feature type="domain" description="Sushi" evidence="13">
    <location>
        <begin position="44"/>
        <end position="100"/>
    </location>
</feature>
<comment type="subcellular location">
    <subcellularLocation>
        <location evidence="1">Secreted</location>
    </subcellularLocation>
</comment>
<dbReference type="Gene3D" id="2.10.70.10">
    <property type="entry name" value="Complement Module, domain 1"/>
    <property type="match status" value="1"/>
</dbReference>
<dbReference type="PROSITE" id="PS50923">
    <property type="entry name" value="SUSHI"/>
    <property type="match status" value="1"/>
</dbReference>
<dbReference type="CDD" id="cd00033">
    <property type="entry name" value="CCP"/>
    <property type="match status" value="1"/>
</dbReference>
<dbReference type="PANTHER" id="PTHR45656:SF4">
    <property type="entry name" value="PROTEIN CBR-CLEC-78"/>
    <property type="match status" value="1"/>
</dbReference>